<evidence type="ECO:0000256" key="8">
    <source>
        <dbReference type="ARBA" id="ARBA00023157"/>
    </source>
</evidence>
<keyword evidence="7 12" id="KW-0520">NAD</keyword>
<evidence type="ECO:0000259" key="15">
    <source>
        <dbReference type="Pfam" id="PF02852"/>
    </source>
</evidence>
<accession>A0A935C9G8</accession>
<evidence type="ECO:0000256" key="6">
    <source>
        <dbReference type="ARBA" id="ARBA00023002"/>
    </source>
</evidence>
<keyword evidence="12" id="KW-0547">Nucleotide-binding</keyword>
<reference evidence="17" key="1">
    <citation type="submission" date="2021-01" db="EMBL/GenBank/DDBJ databases">
        <title>Marivirga aurantiaca sp. nov., isolated from intertidal surface sediments.</title>
        <authorList>
            <person name="Zhang M."/>
        </authorList>
    </citation>
    <scope>NUCLEOTIDE SEQUENCE</scope>
    <source>
        <strain evidence="17">S37H4</strain>
    </source>
</reference>
<dbReference type="GO" id="GO:0006103">
    <property type="term" value="P:2-oxoglutarate metabolic process"/>
    <property type="evidence" value="ECO:0007669"/>
    <property type="project" value="TreeGrafter"/>
</dbReference>
<dbReference type="AlphaFoldDB" id="A0A935C9G8"/>
<dbReference type="PRINTS" id="PR00368">
    <property type="entry name" value="FADPNR"/>
</dbReference>
<evidence type="ECO:0000313" key="18">
    <source>
        <dbReference type="Proteomes" id="UP000611723"/>
    </source>
</evidence>
<dbReference type="InterPro" id="IPR050151">
    <property type="entry name" value="Class-I_Pyr_Nuc-Dis_Oxidored"/>
</dbReference>
<evidence type="ECO:0000256" key="5">
    <source>
        <dbReference type="ARBA" id="ARBA00022827"/>
    </source>
</evidence>
<comment type="similarity">
    <text evidence="1 14">Belongs to the class-I pyridine nucleotide-disulfide oxidoreductase family.</text>
</comment>
<evidence type="ECO:0000256" key="1">
    <source>
        <dbReference type="ARBA" id="ARBA00007532"/>
    </source>
</evidence>
<feature type="binding site" evidence="12">
    <location>
        <position position="206"/>
    </location>
    <ligand>
        <name>NAD(+)</name>
        <dbReference type="ChEBI" id="CHEBI:57540"/>
    </ligand>
</feature>
<evidence type="ECO:0000256" key="12">
    <source>
        <dbReference type="PIRSR" id="PIRSR000350-3"/>
    </source>
</evidence>
<dbReference type="EMBL" id="JAEQBW010000004">
    <property type="protein sequence ID" value="MBK6265587.1"/>
    <property type="molecule type" value="Genomic_DNA"/>
</dbReference>
<evidence type="ECO:0000256" key="7">
    <source>
        <dbReference type="ARBA" id="ARBA00023027"/>
    </source>
</evidence>
<keyword evidence="4 14" id="KW-0285">Flavoprotein</keyword>
<evidence type="ECO:0000256" key="2">
    <source>
        <dbReference type="ARBA" id="ARBA00012608"/>
    </source>
</evidence>
<feature type="domain" description="FAD/NAD(P)-binding" evidence="16">
    <location>
        <begin position="8"/>
        <end position="329"/>
    </location>
</feature>
<dbReference type="InterPro" id="IPR012999">
    <property type="entry name" value="Pyr_OxRdtase_I_AS"/>
</dbReference>
<dbReference type="PROSITE" id="PS00076">
    <property type="entry name" value="PYRIDINE_REDOX_1"/>
    <property type="match status" value="1"/>
</dbReference>
<gene>
    <name evidence="17" type="primary">lpdA</name>
    <name evidence="17" type="ORF">JKA74_11110</name>
</gene>
<keyword evidence="18" id="KW-1185">Reference proteome</keyword>
<comment type="miscellaneous">
    <text evidence="14">The active site is a redox-active disulfide bond.</text>
</comment>
<dbReference type="Pfam" id="PF02852">
    <property type="entry name" value="Pyr_redox_dim"/>
    <property type="match status" value="1"/>
</dbReference>
<dbReference type="InterPro" id="IPR001100">
    <property type="entry name" value="Pyr_nuc-diS_OxRdtase"/>
</dbReference>
<dbReference type="GO" id="GO:0004148">
    <property type="term" value="F:dihydrolipoyl dehydrogenase (NADH) activity"/>
    <property type="evidence" value="ECO:0007669"/>
    <property type="project" value="UniProtKB-EC"/>
</dbReference>
<evidence type="ECO:0000256" key="11">
    <source>
        <dbReference type="PIRSR" id="PIRSR000350-2"/>
    </source>
</evidence>
<dbReference type="FunFam" id="3.30.390.30:FF:000001">
    <property type="entry name" value="Dihydrolipoyl dehydrogenase"/>
    <property type="match status" value="1"/>
</dbReference>
<dbReference type="PIRSF" id="PIRSF000350">
    <property type="entry name" value="Mercury_reductase_MerA"/>
    <property type="match status" value="1"/>
</dbReference>
<dbReference type="Pfam" id="PF07992">
    <property type="entry name" value="Pyr_redox_2"/>
    <property type="match status" value="1"/>
</dbReference>
<dbReference type="InterPro" id="IPR023753">
    <property type="entry name" value="FAD/NAD-binding_dom"/>
</dbReference>
<dbReference type="InterPro" id="IPR016156">
    <property type="entry name" value="FAD/NAD-linked_Rdtase_dimer_sf"/>
</dbReference>
<dbReference type="GO" id="GO:0050660">
    <property type="term" value="F:flavin adenine dinucleotide binding"/>
    <property type="evidence" value="ECO:0007669"/>
    <property type="project" value="InterPro"/>
</dbReference>
<protein>
    <recommendedName>
        <fullName evidence="3 14">Dihydrolipoyl dehydrogenase</fullName>
        <ecNumber evidence="2 14">1.8.1.4</ecNumber>
    </recommendedName>
</protein>
<proteinExistence type="inferred from homology"/>
<keyword evidence="6 14" id="KW-0560">Oxidoreductase</keyword>
<dbReference type="SUPFAM" id="SSF51905">
    <property type="entry name" value="FAD/NAD(P)-binding domain"/>
    <property type="match status" value="1"/>
</dbReference>
<dbReference type="PANTHER" id="PTHR22912:SF160">
    <property type="entry name" value="DIHYDROLIPOYL DEHYDROGENASE"/>
    <property type="match status" value="1"/>
</dbReference>
<name>A0A935C9G8_9BACT</name>
<feature type="binding site" evidence="12">
    <location>
        <position position="314"/>
    </location>
    <ligand>
        <name>FAD</name>
        <dbReference type="ChEBI" id="CHEBI:57692"/>
    </ligand>
</feature>
<dbReference type="EC" id="1.8.1.4" evidence="2 14"/>
<dbReference type="Proteomes" id="UP000611723">
    <property type="component" value="Unassembled WGS sequence"/>
</dbReference>
<evidence type="ECO:0000256" key="14">
    <source>
        <dbReference type="RuleBase" id="RU003692"/>
    </source>
</evidence>
<dbReference type="Gene3D" id="3.30.390.30">
    <property type="match status" value="1"/>
</dbReference>
<keyword evidence="8" id="KW-1015">Disulfide bond</keyword>
<sequence>MTKEDKKELVIIGAGPGGYGAAFRAADLGLKVTLIDPEVNPGGVCLYRGCIPTKALLYVVNTMHEAERASEYGLAYDKPDVDVGKMIKWKNKVVSKLTKGLGQLTKNRNIEYIRGTAKFKSEEKLTVATHDGEELTLGFKNVILATGSSPMELPNIKIDHDVIIDSTDLLERNQIPESMLVIGGGYIGLELGSVYAALDCKVSVAEMTSNFLPGTDTDLIEVFKKENKELFDAVYFETTVEEISVKDGKAVVNFKNGEGNQQKEYDKVLVAVGRKPSSDKLNLEGIGVKTDENGYLLVDDQRRTSVGNVYAIGDLTGDPLLAHKATHEGRLVAEVIAGESGATYAPKAIPGVVFTHPEMAWCGLSEIQAEERGREVKVAKYPWSASGRATAIGATNGLTKLIFDPETGRILGGAVAGKGAGKLIAEIALAIEMASTAEDLALTIHPHPTLSETIMESAEMFLGGATHYSPS</sequence>
<feature type="domain" description="Pyridine nucleotide-disulphide oxidoreductase dimerisation" evidence="15">
    <location>
        <begin position="349"/>
        <end position="457"/>
    </location>
</feature>
<feature type="binding site" evidence="12">
    <location>
        <position position="54"/>
    </location>
    <ligand>
        <name>FAD</name>
        <dbReference type="ChEBI" id="CHEBI:57692"/>
    </ligand>
</feature>
<dbReference type="PRINTS" id="PR00411">
    <property type="entry name" value="PNDRDTASEI"/>
</dbReference>
<comment type="caution">
    <text evidence="17">The sequence shown here is derived from an EMBL/GenBank/DDBJ whole genome shotgun (WGS) entry which is preliminary data.</text>
</comment>
<dbReference type="PANTHER" id="PTHR22912">
    <property type="entry name" value="DISULFIDE OXIDOREDUCTASE"/>
    <property type="match status" value="1"/>
</dbReference>
<evidence type="ECO:0000256" key="10">
    <source>
        <dbReference type="ARBA" id="ARBA00049187"/>
    </source>
</evidence>
<feature type="binding site" evidence="12">
    <location>
        <position position="273"/>
    </location>
    <ligand>
        <name>NAD(+)</name>
        <dbReference type="ChEBI" id="CHEBI:57540"/>
    </ligand>
</feature>
<dbReference type="SUPFAM" id="SSF55424">
    <property type="entry name" value="FAD/NAD-linked reductases, dimerisation (C-terminal) domain"/>
    <property type="match status" value="1"/>
</dbReference>
<keyword evidence="5 12" id="KW-0274">FAD</keyword>
<dbReference type="RefSeq" id="WP_201431263.1">
    <property type="nucleotide sequence ID" value="NZ_JAEQBW010000004.1"/>
</dbReference>
<feature type="disulfide bond" description="Redox-active" evidence="13">
    <location>
        <begin position="45"/>
        <end position="50"/>
    </location>
</feature>
<evidence type="ECO:0000256" key="9">
    <source>
        <dbReference type="ARBA" id="ARBA00023284"/>
    </source>
</evidence>
<dbReference type="InterPro" id="IPR036188">
    <property type="entry name" value="FAD/NAD-bd_sf"/>
</dbReference>
<feature type="binding site" evidence="12">
    <location>
        <begin position="183"/>
        <end position="190"/>
    </location>
    <ligand>
        <name>NAD(+)</name>
        <dbReference type="ChEBI" id="CHEBI:57540"/>
    </ligand>
</feature>
<evidence type="ECO:0000259" key="16">
    <source>
        <dbReference type="Pfam" id="PF07992"/>
    </source>
</evidence>
<dbReference type="InterPro" id="IPR004099">
    <property type="entry name" value="Pyr_nucl-diS_OxRdtase_dimer"/>
</dbReference>
<evidence type="ECO:0000256" key="3">
    <source>
        <dbReference type="ARBA" id="ARBA00016961"/>
    </source>
</evidence>
<comment type="cofactor">
    <cofactor evidence="12 14">
        <name>FAD</name>
        <dbReference type="ChEBI" id="CHEBI:57692"/>
    </cofactor>
    <text evidence="12 14">Binds 1 FAD per subunit.</text>
</comment>
<evidence type="ECO:0000256" key="4">
    <source>
        <dbReference type="ARBA" id="ARBA00022630"/>
    </source>
</evidence>
<feature type="binding site" evidence="12">
    <location>
        <begin position="146"/>
        <end position="148"/>
    </location>
    <ligand>
        <name>FAD</name>
        <dbReference type="ChEBI" id="CHEBI:57692"/>
    </ligand>
</feature>
<dbReference type="InterPro" id="IPR006258">
    <property type="entry name" value="Lipoamide_DH"/>
</dbReference>
<evidence type="ECO:0000256" key="13">
    <source>
        <dbReference type="PIRSR" id="PIRSR000350-4"/>
    </source>
</evidence>
<dbReference type="NCBIfam" id="TIGR01350">
    <property type="entry name" value="lipoamide_DH"/>
    <property type="match status" value="1"/>
</dbReference>
<feature type="active site" description="Proton acceptor" evidence="11">
    <location>
        <position position="447"/>
    </location>
</feature>
<dbReference type="Gene3D" id="3.50.50.60">
    <property type="entry name" value="FAD/NAD(P)-binding domain"/>
    <property type="match status" value="2"/>
</dbReference>
<keyword evidence="9 14" id="KW-0676">Redox-active center</keyword>
<comment type="catalytic activity">
    <reaction evidence="10 14">
        <text>N(6)-[(R)-dihydrolipoyl]-L-lysyl-[protein] + NAD(+) = N(6)-[(R)-lipoyl]-L-lysyl-[protein] + NADH + H(+)</text>
        <dbReference type="Rhea" id="RHEA:15045"/>
        <dbReference type="Rhea" id="RHEA-COMP:10474"/>
        <dbReference type="Rhea" id="RHEA-COMP:10475"/>
        <dbReference type="ChEBI" id="CHEBI:15378"/>
        <dbReference type="ChEBI" id="CHEBI:57540"/>
        <dbReference type="ChEBI" id="CHEBI:57945"/>
        <dbReference type="ChEBI" id="CHEBI:83099"/>
        <dbReference type="ChEBI" id="CHEBI:83100"/>
        <dbReference type="EC" id="1.8.1.4"/>
    </reaction>
</comment>
<evidence type="ECO:0000313" key="17">
    <source>
        <dbReference type="EMBL" id="MBK6265587.1"/>
    </source>
</evidence>
<organism evidence="17 18">
    <name type="scientific">Marivirga aurantiaca</name>
    <dbReference type="NCBI Taxonomy" id="2802615"/>
    <lineage>
        <taxon>Bacteria</taxon>
        <taxon>Pseudomonadati</taxon>
        <taxon>Bacteroidota</taxon>
        <taxon>Cytophagia</taxon>
        <taxon>Cytophagales</taxon>
        <taxon>Marivirgaceae</taxon>
        <taxon>Marivirga</taxon>
    </lineage>
</organism>